<dbReference type="PANTHER" id="PTHR46912:SF1">
    <property type="entry name" value="HIGH MOBILITY GROUP B PROTEIN 13"/>
    <property type="match status" value="1"/>
</dbReference>
<dbReference type="EMBL" id="JAAMPC010000001">
    <property type="protein sequence ID" value="KAG2330404.1"/>
    <property type="molecule type" value="Genomic_DNA"/>
</dbReference>
<evidence type="ECO:0000256" key="1">
    <source>
        <dbReference type="SAM" id="MobiDB-lite"/>
    </source>
</evidence>
<accession>A0A8X7WGJ9</accession>
<evidence type="ECO:0000313" key="4">
    <source>
        <dbReference type="Proteomes" id="UP000886595"/>
    </source>
</evidence>
<dbReference type="PANTHER" id="PTHR46912">
    <property type="entry name" value="HIGH MOBILITY GROUP B PROTEIN 13"/>
    <property type="match status" value="1"/>
</dbReference>
<dbReference type="OrthoDB" id="1919336at2759"/>
<organism evidence="3 4">
    <name type="scientific">Brassica carinata</name>
    <name type="common">Ethiopian mustard</name>
    <name type="synonym">Abyssinian cabbage</name>
    <dbReference type="NCBI Taxonomy" id="52824"/>
    <lineage>
        <taxon>Eukaryota</taxon>
        <taxon>Viridiplantae</taxon>
        <taxon>Streptophyta</taxon>
        <taxon>Embryophyta</taxon>
        <taxon>Tracheophyta</taxon>
        <taxon>Spermatophyta</taxon>
        <taxon>Magnoliopsida</taxon>
        <taxon>eudicotyledons</taxon>
        <taxon>Gunneridae</taxon>
        <taxon>Pentapetalae</taxon>
        <taxon>rosids</taxon>
        <taxon>malvids</taxon>
        <taxon>Brassicales</taxon>
        <taxon>Brassicaceae</taxon>
        <taxon>Brassiceae</taxon>
        <taxon>Brassica</taxon>
    </lineage>
</organism>
<sequence>MATVADPAPAKKSRNRRKALEQKNKMGNKRCHTKRSDGDTSMLEKMKIENEKEEILRKKEELETRDFKPNMKENLVSDFKETSNILVAKWKTLSAEDKKPYEVKYQAAKEAYLQVITKEKREREAMKLLEDEQKQKTAMELLDQKVKDPLKPKQPISTYLIYANERRAALREDNKSGREELGEGEREMYNRKVAELMKIAKGSGSATVAM</sequence>
<proteinExistence type="predicted"/>
<name>A0A8X7WGJ9_BRACI</name>
<protein>
    <recommendedName>
        <fullName evidence="2">HMG box domain-containing protein</fullName>
    </recommendedName>
</protein>
<dbReference type="Gene3D" id="1.10.30.10">
    <property type="entry name" value="High mobility group box domain"/>
    <property type="match status" value="1"/>
</dbReference>
<dbReference type="SUPFAM" id="SSF47095">
    <property type="entry name" value="HMG-box"/>
    <property type="match status" value="2"/>
</dbReference>
<dbReference type="GO" id="GO:0003677">
    <property type="term" value="F:DNA binding"/>
    <property type="evidence" value="ECO:0007669"/>
    <property type="project" value="InterPro"/>
</dbReference>
<dbReference type="Pfam" id="PF00505">
    <property type="entry name" value="HMG_box"/>
    <property type="match status" value="1"/>
</dbReference>
<comment type="caution">
    <text evidence="3">The sequence shown here is derived from an EMBL/GenBank/DDBJ whole genome shotgun (WGS) entry which is preliminary data.</text>
</comment>
<gene>
    <name evidence="3" type="ORF">Bca52824_001584</name>
</gene>
<evidence type="ECO:0000313" key="3">
    <source>
        <dbReference type="EMBL" id="KAG2330404.1"/>
    </source>
</evidence>
<dbReference type="InterPro" id="IPR036910">
    <property type="entry name" value="HMG_box_dom_sf"/>
</dbReference>
<keyword evidence="4" id="KW-1185">Reference proteome</keyword>
<dbReference type="InterPro" id="IPR009071">
    <property type="entry name" value="HMG_box_dom"/>
</dbReference>
<dbReference type="AlphaFoldDB" id="A0A8X7WGJ9"/>
<dbReference type="InterPro" id="IPR044601">
    <property type="entry name" value="HMGB6/HMGB13"/>
</dbReference>
<dbReference type="Proteomes" id="UP000886595">
    <property type="component" value="Unassembled WGS sequence"/>
</dbReference>
<evidence type="ECO:0000259" key="2">
    <source>
        <dbReference type="Pfam" id="PF00505"/>
    </source>
</evidence>
<feature type="domain" description="HMG box" evidence="2">
    <location>
        <begin position="80"/>
        <end position="114"/>
    </location>
</feature>
<feature type="region of interest" description="Disordered" evidence="1">
    <location>
        <begin position="1"/>
        <end position="40"/>
    </location>
</feature>
<reference evidence="3 4" key="1">
    <citation type="submission" date="2020-02" db="EMBL/GenBank/DDBJ databases">
        <authorList>
            <person name="Ma Q."/>
            <person name="Huang Y."/>
            <person name="Song X."/>
            <person name="Pei D."/>
        </authorList>
    </citation>
    <scope>NUCLEOTIDE SEQUENCE [LARGE SCALE GENOMIC DNA]</scope>
    <source>
        <strain evidence="3">Sxm20200214</strain>
        <tissue evidence="3">Leaf</tissue>
    </source>
</reference>